<organism evidence="2 3">
    <name type="scientific">Pedobacter endophyticus</name>
    <dbReference type="NCBI Taxonomy" id="2789740"/>
    <lineage>
        <taxon>Bacteria</taxon>
        <taxon>Pseudomonadati</taxon>
        <taxon>Bacteroidota</taxon>
        <taxon>Sphingobacteriia</taxon>
        <taxon>Sphingobacteriales</taxon>
        <taxon>Sphingobacteriaceae</taxon>
        <taxon>Pedobacter</taxon>
    </lineage>
</organism>
<dbReference type="Pfam" id="PF00132">
    <property type="entry name" value="Hexapep"/>
    <property type="match status" value="3"/>
</dbReference>
<keyword evidence="2" id="KW-0808">Transferase</keyword>
<dbReference type="SUPFAM" id="SSF51161">
    <property type="entry name" value="Trimeric LpxA-like enzymes"/>
    <property type="match status" value="1"/>
</dbReference>
<name>A0A7U3Q5W9_9SPHI</name>
<dbReference type="RefSeq" id="WP_196097776.1">
    <property type="nucleotide sequence ID" value="NZ_CP064939.1"/>
</dbReference>
<dbReference type="InterPro" id="IPR011004">
    <property type="entry name" value="Trimer_LpxA-like_sf"/>
</dbReference>
<evidence type="ECO:0000313" key="2">
    <source>
        <dbReference type="EMBL" id="QPH38347.1"/>
    </source>
</evidence>
<protein>
    <submittedName>
        <fullName evidence="2">N-acetyltransferase</fullName>
    </submittedName>
</protein>
<dbReference type="InterPro" id="IPR001451">
    <property type="entry name" value="Hexapep"/>
</dbReference>
<proteinExistence type="inferred from homology"/>
<dbReference type="PANTHER" id="PTHR43300">
    <property type="entry name" value="ACETYLTRANSFERASE"/>
    <property type="match status" value="1"/>
</dbReference>
<dbReference type="GO" id="GO:0016740">
    <property type="term" value="F:transferase activity"/>
    <property type="evidence" value="ECO:0007669"/>
    <property type="project" value="UniProtKB-KW"/>
</dbReference>
<dbReference type="Proteomes" id="UP000594759">
    <property type="component" value="Chromosome"/>
</dbReference>
<dbReference type="CDD" id="cd03358">
    <property type="entry name" value="LbH_WxcM_N_like"/>
    <property type="match status" value="1"/>
</dbReference>
<gene>
    <name evidence="2" type="ORF">IZT61_14760</name>
</gene>
<accession>A0A7U3Q5W9</accession>
<evidence type="ECO:0000256" key="1">
    <source>
        <dbReference type="ARBA" id="ARBA00007274"/>
    </source>
</evidence>
<keyword evidence="3" id="KW-1185">Reference proteome</keyword>
<comment type="similarity">
    <text evidence="1">Belongs to the transferase hexapeptide repeat family.</text>
</comment>
<dbReference type="PANTHER" id="PTHR43300:SF4">
    <property type="entry name" value="ACYL-[ACYL-CARRIER-PROTEIN]--UDP-N-ACETYLGLUCOSAMINE O-ACYLTRANSFERASE"/>
    <property type="match status" value="1"/>
</dbReference>
<dbReference type="Gene3D" id="2.160.10.10">
    <property type="entry name" value="Hexapeptide repeat proteins"/>
    <property type="match status" value="1"/>
</dbReference>
<reference evidence="2 3" key="1">
    <citation type="submission" date="2020-11" db="EMBL/GenBank/DDBJ databases">
        <title>Pedobacter endophytica, an endophytic bacteria isolated form Carex pumila.</title>
        <authorList>
            <person name="Peng Y."/>
            <person name="Jiang L."/>
            <person name="Lee J."/>
        </authorList>
    </citation>
    <scope>NUCLEOTIDE SEQUENCE [LARGE SCALE GENOMIC DNA]</scope>
    <source>
        <strain evidence="2 3">JBR3-12</strain>
    </source>
</reference>
<sequence length="183" mass="19965">MKAKIHILADVQSETIGNGTSIWQYCVILKGAKIGNNCNINCNVFIENDVLIGDDVTIKPGVQVWDGVTIGNKVMIGPNVTFTNDRIPISKNKEYKNEKTVINESVSIGANSTILCGIEIGTKTLIGAGSVLTKNTLPYTVWYGNPALHQGYITEDSCLLSLDLIDRKTGEEYCLEGFKPVKK</sequence>
<dbReference type="EMBL" id="CP064939">
    <property type="protein sequence ID" value="QPH38347.1"/>
    <property type="molecule type" value="Genomic_DNA"/>
</dbReference>
<evidence type="ECO:0000313" key="3">
    <source>
        <dbReference type="Proteomes" id="UP000594759"/>
    </source>
</evidence>
<dbReference type="KEGG" id="pex:IZT61_14760"/>
<dbReference type="InterPro" id="IPR050179">
    <property type="entry name" value="Trans_hexapeptide_repeat"/>
</dbReference>
<dbReference type="AlphaFoldDB" id="A0A7U3Q5W9"/>